<gene>
    <name evidence="2" type="ORF">GRI44_12845</name>
</gene>
<dbReference type="Pfam" id="PF13641">
    <property type="entry name" value="Glyco_tranf_2_3"/>
    <property type="match status" value="1"/>
</dbReference>
<evidence type="ECO:0000313" key="3">
    <source>
        <dbReference type="Proteomes" id="UP000473531"/>
    </source>
</evidence>
<evidence type="ECO:0000256" key="1">
    <source>
        <dbReference type="SAM" id="Phobius"/>
    </source>
</evidence>
<dbReference type="Proteomes" id="UP000473531">
    <property type="component" value="Unassembled WGS sequence"/>
</dbReference>
<name>A0A6L7GJF6_9SPHN</name>
<dbReference type="GO" id="GO:0016740">
    <property type="term" value="F:transferase activity"/>
    <property type="evidence" value="ECO:0007669"/>
    <property type="project" value="UniProtKB-KW"/>
</dbReference>
<dbReference type="AlphaFoldDB" id="A0A6L7GJF6"/>
<dbReference type="EMBL" id="WTYU01000002">
    <property type="protein sequence ID" value="MXP15636.1"/>
    <property type="molecule type" value="Genomic_DNA"/>
</dbReference>
<reference evidence="2 3" key="1">
    <citation type="submission" date="2019-12" db="EMBL/GenBank/DDBJ databases">
        <title>Genomic-based taxomic classification of the family Erythrobacteraceae.</title>
        <authorList>
            <person name="Xu L."/>
        </authorList>
    </citation>
    <scope>NUCLEOTIDE SEQUENCE [LARGE SCALE GENOMIC DNA]</scope>
    <source>
        <strain evidence="2 3">KCTC 52259</strain>
    </source>
</reference>
<protein>
    <submittedName>
        <fullName evidence="2">Glycosyltransferase</fullName>
    </submittedName>
</protein>
<keyword evidence="2" id="KW-0808">Transferase</keyword>
<feature type="transmembrane region" description="Helical" evidence="1">
    <location>
        <begin position="13"/>
        <end position="42"/>
    </location>
</feature>
<proteinExistence type="predicted"/>
<dbReference type="SUPFAM" id="SSF53448">
    <property type="entry name" value="Nucleotide-diphospho-sugar transferases"/>
    <property type="match status" value="1"/>
</dbReference>
<keyword evidence="1" id="KW-1133">Transmembrane helix</keyword>
<accession>A0A6L7GJF6</accession>
<dbReference type="InterPro" id="IPR029044">
    <property type="entry name" value="Nucleotide-diphossugar_trans"/>
</dbReference>
<keyword evidence="1" id="KW-0472">Membrane</keyword>
<sequence>MISFAGFLSSYEYVLQILALVTIVLVTLSSIDDLFIDAVYWARRLKHRLFQKHHKAPVQALLARPEQHLAIMLPAWQEHDVIAAMVDNAISTLTYENYTIFAGVYANDPQTIAEAERLAKRYRRVKKVELPHGGPTCKADCLNYIVAEILAHEAREEIAFAGIILHDSEDVLHPLELKYFNYLLPYKDLIQLPVVSLEQGYRDLVAGIYMDEFAECMPRIWWFGKC</sequence>
<organism evidence="2 3">
    <name type="scientific">Allopontixanthobacter confluentis</name>
    <dbReference type="NCBI Taxonomy" id="1849021"/>
    <lineage>
        <taxon>Bacteria</taxon>
        <taxon>Pseudomonadati</taxon>
        <taxon>Pseudomonadota</taxon>
        <taxon>Alphaproteobacteria</taxon>
        <taxon>Sphingomonadales</taxon>
        <taxon>Erythrobacteraceae</taxon>
        <taxon>Allopontixanthobacter</taxon>
    </lineage>
</organism>
<comment type="caution">
    <text evidence="2">The sequence shown here is derived from an EMBL/GenBank/DDBJ whole genome shotgun (WGS) entry which is preliminary data.</text>
</comment>
<keyword evidence="1" id="KW-0812">Transmembrane</keyword>
<dbReference type="OrthoDB" id="5294733at2"/>
<keyword evidence="3" id="KW-1185">Reference proteome</keyword>
<evidence type="ECO:0000313" key="2">
    <source>
        <dbReference type="EMBL" id="MXP15636.1"/>
    </source>
</evidence>
<dbReference type="RefSeq" id="WP_160602129.1">
    <property type="nucleotide sequence ID" value="NZ_WTYU01000002.1"/>
</dbReference>